<dbReference type="AlphaFoldDB" id="A0A517LI43"/>
<protein>
    <recommendedName>
        <fullName evidence="1">Heterokaryon incompatibility domain-containing protein</fullName>
    </recommendedName>
</protein>
<proteinExistence type="predicted"/>
<dbReference type="Pfam" id="PF06985">
    <property type="entry name" value="HET"/>
    <property type="match status" value="1"/>
</dbReference>
<dbReference type="Proteomes" id="UP000316270">
    <property type="component" value="Chromosome 13"/>
</dbReference>
<dbReference type="EMBL" id="CP042197">
    <property type="protein sequence ID" value="QDS75313.1"/>
    <property type="molecule type" value="Genomic_DNA"/>
</dbReference>
<evidence type="ECO:0000313" key="2">
    <source>
        <dbReference type="EMBL" id="QDS75313.1"/>
    </source>
</evidence>
<feature type="domain" description="Heterokaryon incompatibility" evidence="1">
    <location>
        <begin position="126"/>
        <end position="266"/>
    </location>
</feature>
<name>A0A517LI43_9PEZI</name>
<gene>
    <name evidence="2" type="ORF">FKW77_001554</name>
</gene>
<dbReference type="OrthoDB" id="5428863at2759"/>
<evidence type="ECO:0000259" key="1">
    <source>
        <dbReference type="Pfam" id="PF06985"/>
    </source>
</evidence>
<sequence length="521" mass="59602">MAYAVEDLSYAFGVLIQKSLSTLDPEWIDLEILKRWLRTCDESHGIKCSHNPSRSETADHRLRASRMSLDSWHTRVWSRIAPPLHQPRNLRRYEDALPLESGQGRPLWLVSVDRGCLVKASAQHRYAALSYVWGQVPMLKTTRLNLDDLLREGALFQQNDPVPKTVSHTISLVRLLGIPYLWVDCLCIVQDDTDNLTHQLQSMASIYASAYVTIVAATGSNADHGLKGIRGVTDSRQFSPDRVYGIRDRIQPTTSIWYSRGWTFQEMVFSRRIIMLQYEIAIWACNSRSWDELTTDLKSPGFRLFQFGAKLQVLPCPDVEQYISLVMDYNTRRLTHTHDAYRAIAGLISALSKEFHGGFVSGLPQMFFESALLWQPSHPMERRSSSPSSGEKDYFPSWSWLGWYGNVGAEVFFGTLTLNSTTVPKEVLSPFSIVERQHRETYSLSNPDFPGIELIELSRERGNTMMDGASWQPRNKAGFFEFVNIMWIEWQDGIAYRKAIGQIMQHVWDGYELETIDVTLG</sequence>
<organism evidence="2 3">
    <name type="scientific">Venturia effusa</name>
    <dbReference type="NCBI Taxonomy" id="50376"/>
    <lineage>
        <taxon>Eukaryota</taxon>
        <taxon>Fungi</taxon>
        <taxon>Dikarya</taxon>
        <taxon>Ascomycota</taxon>
        <taxon>Pezizomycotina</taxon>
        <taxon>Dothideomycetes</taxon>
        <taxon>Pleosporomycetidae</taxon>
        <taxon>Venturiales</taxon>
        <taxon>Venturiaceae</taxon>
        <taxon>Venturia</taxon>
    </lineage>
</organism>
<dbReference type="PANTHER" id="PTHR33112:SF12">
    <property type="entry name" value="HETEROKARYON INCOMPATIBILITY DOMAIN-CONTAINING PROTEIN"/>
    <property type="match status" value="1"/>
</dbReference>
<dbReference type="STRING" id="50376.A0A517LI43"/>
<reference evidence="2 3" key="1">
    <citation type="submission" date="2019-07" db="EMBL/GenBank/DDBJ databases">
        <title>Finished genome of Venturia effusa.</title>
        <authorList>
            <person name="Young C.A."/>
            <person name="Cox M.P."/>
            <person name="Ganley A.R.D."/>
            <person name="David W.J."/>
        </authorList>
    </citation>
    <scope>NUCLEOTIDE SEQUENCE [LARGE SCALE GENOMIC DNA]</scope>
    <source>
        <strain evidence="3">albino</strain>
    </source>
</reference>
<dbReference type="InterPro" id="IPR010730">
    <property type="entry name" value="HET"/>
</dbReference>
<keyword evidence="3" id="KW-1185">Reference proteome</keyword>
<evidence type="ECO:0000313" key="3">
    <source>
        <dbReference type="Proteomes" id="UP000316270"/>
    </source>
</evidence>
<accession>A0A517LI43</accession>
<dbReference type="PANTHER" id="PTHR33112">
    <property type="entry name" value="DOMAIN PROTEIN, PUTATIVE-RELATED"/>
    <property type="match status" value="1"/>
</dbReference>